<gene>
    <name evidence="6" type="primary">rps20</name>
</gene>
<dbReference type="GO" id="GO:0070181">
    <property type="term" value="F:small ribosomal subunit rRNA binding"/>
    <property type="evidence" value="ECO:0007669"/>
    <property type="project" value="TreeGrafter"/>
</dbReference>
<dbReference type="SUPFAM" id="SSF46992">
    <property type="entry name" value="Ribosomal protein S20"/>
    <property type="match status" value="1"/>
</dbReference>
<dbReference type="Gene3D" id="1.20.58.110">
    <property type="entry name" value="Ribosomal protein S20"/>
    <property type="match status" value="1"/>
</dbReference>
<dbReference type="InterPro" id="IPR036510">
    <property type="entry name" value="Ribosomal_bS20_sf"/>
</dbReference>
<keyword evidence="5" id="KW-0687">Ribonucleoprotein</keyword>
<dbReference type="HAMAP" id="MF_00500">
    <property type="entry name" value="Ribosomal_bS20"/>
    <property type="match status" value="1"/>
</dbReference>
<comment type="similarity">
    <text evidence="1">Belongs to the bacterial ribosomal protein bS20 family.</text>
</comment>
<evidence type="ECO:0000313" key="6">
    <source>
        <dbReference type="EMBL" id="QCI05323.1"/>
    </source>
</evidence>
<evidence type="ECO:0000256" key="4">
    <source>
        <dbReference type="ARBA" id="ARBA00022980"/>
    </source>
</evidence>
<dbReference type="InterPro" id="IPR002583">
    <property type="entry name" value="Ribosomal_bS20"/>
</dbReference>
<reference evidence="6" key="2">
    <citation type="submission" date="2019-04" db="EMBL/GenBank/DDBJ databases">
        <authorList>
            <person name="Pasella M."/>
        </authorList>
    </citation>
    <scope>NUCLEOTIDE SEQUENCE</scope>
    <source>
        <strain evidence="6">PD2939_8</strain>
    </source>
</reference>
<organism evidence="6">
    <name type="scientific">Compsothamnion thuioides</name>
    <dbReference type="NCBI Taxonomy" id="3097386"/>
    <lineage>
        <taxon>Eukaryota</taxon>
        <taxon>Rhodophyta</taxon>
        <taxon>Florideophyceae</taxon>
        <taxon>Rhodymeniophycidae</taxon>
        <taxon>Ceramiales</taxon>
        <taxon>Ceramiaceae</taxon>
        <taxon>Compsothamnion</taxon>
    </lineage>
</organism>
<dbReference type="PANTHER" id="PTHR33398:SF1">
    <property type="entry name" value="SMALL RIBOSOMAL SUBUNIT PROTEIN BS20C"/>
    <property type="match status" value="1"/>
</dbReference>
<dbReference type="GO" id="GO:0006412">
    <property type="term" value="P:translation"/>
    <property type="evidence" value="ECO:0007669"/>
    <property type="project" value="InterPro"/>
</dbReference>
<dbReference type="AlphaFoldDB" id="A0A4D6WPB4"/>
<proteinExistence type="inferred from homology"/>
<dbReference type="Pfam" id="PF01649">
    <property type="entry name" value="Ribosomal_S20p"/>
    <property type="match status" value="1"/>
</dbReference>
<dbReference type="GO" id="GO:0003735">
    <property type="term" value="F:structural constituent of ribosome"/>
    <property type="evidence" value="ECO:0007669"/>
    <property type="project" value="InterPro"/>
</dbReference>
<keyword evidence="4 6" id="KW-0689">Ribosomal protein</keyword>
<dbReference type="PANTHER" id="PTHR33398">
    <property type="entry name" value="30S RIBOSOMAL PROTEIN S20"/>
    <property type="match status" value="1"/>
</dbReference>
<dbReference type="GO" id="GO:0015935">
    <property type="term" value="C:small ribosomal subunit"/>
    <property type="evidence" value="ECO:0007669"/>
    <property type="project" value="TreeGrafter"/>
</dbReference>
<protein>
    <submittedName>
        <fullName evidence="6">Ribosomal protein S20</fullName>
    </submittedName>
</protein>
<keyword evidence="2" id="KW-0699">rRNA-binding</keyword>
<dbReference type="GO" id="GO:0005829">
    <property type="term" value="C:cytosol"/>
    <property type="evidence" value="ECO:0007669"/>
    <property type="project" value="TreeGrafter"/>
</dbReference>
<sequence length="86" mass="10007">MRKNLSAIKKNQLSLRNRSRNKIYKSAIKNSIKKFILNINQSNVENIMHDLSIVYKKIDKAVKKGVIHKNMAARKKSRLCKILKSN</sequence>
<evidence type="ECO:0000256" key="1">
    <source>
        <dbReference type="ARBA" id="ARBA00007634"/>
    </source>
</evidence>
<dbReference type="NCBIfam" id="TIGR00029">
    <property type="entry name" value="S20"/>
    <property type="match status" value="1"/>
</dbReference>
<dbReference type="EMBL" id="MK814627">
    <property type="protein sequence ID" value="QCI05323.1"/>
    <property type="molecule type" value="Genomic_DNA"/>
</dbReference>
<evidence type="ECO:0000256" key="3">
    <source>
        <dbReference type="ARBA" id="ARBA00022884"/>
    </source>
</evidence>
<reference evidence="6" key="1">
    <citation type="journal article" date="2019" name="Mol. Phylogenet. Evol.">
        <title>Morphological evolution and classification of the red algal order Ceramiales inferred using plastid phylogenomics.</title>
        <authorList>
            <person name="Diaz-Tapia P."/>
            <person name="Pasella M.M."/>
            <person name="Verbruggen H."/>
            <person name="Maggs C.A."/>
        </authorList>
    </citation>
    <scope>NUCLEOTIDE SEQUENCE</scope>
    <source>
        <strain evidence="6">PD2939_8</strain>
    </source>
</reference>
<keyword evidence="3" id="KW-0694">RNA-binding</keyword>
<keyword evidence="6" id="KW-0934">Plastid</keyword>
<evidence type="ECO:0000256" key="2">
    <source>
        <dbReference type="ARBA" id="ARBA00022730"/>
    </source>
</evidence>
<accession>A0A4D6WPB4</accession>
<evidence type="ECO:0000256" key="5">
    <source>
        <dbReference type="ARBA" id="ARBA00023274"/>
    </source>
</evidence>
<name>A0A4D6WPB4_9FLOR</name>
<geneLocation type="plastid" evidence="6"/>